<dbReference type="OrthoDB" id="9798107at2"/>
<dbReference type="CDD" id="cd01637">
    <property type="entry name" value="IMPase_like"/>
    <property type="match status" value="1"/>
</dbReference>
<dbReference type="PANTHER" id="PTHR16222:SF35">
    <property type="entry name" value="ADP-RIBOSYLGLYCOHYDROLASE"/>
    <property type="match status" value="1"/>
</dbReference>
<comment type="catalytic activity">
    <reaction evidence="1">
        <text>a myo-inositol phosphate + H2O = myo-inositol + phosphate</text>
        <dbReference type="Rhea" id="RHEA:24056"/>
        <dbReference type="ChEBI" id="CHEBI:15377"/>
        <dbReference type="ChEBI" id="CHEBI:17268"/>
        <dbReference type="ChEBI" id="CHEBI:43474"/>
        <dbReference type="ChEBI" id="CHEBI:84139"/>
        <dbReference type="EC" id="3.1.3.25"/>
    </reaction>
</comment>
<dbReference type="HOGENOM" id="CLU_432592_0_0_3"/>
<sequence>MDDDFGLSSYLKTLRVSISAALEAGKLLRQEFHRPGGPRGGSSHALMDDEAEALIRDRLTEAFPTHGMRGEELKHLNRPPQDPEQHIWLIDPNDGTASYLKGYRGAAVSIALLRSGIPVLGVVYAYCAPNGEGDLFSWAEGCGPLQRNGQPVQRIWADKLSTEHTVLVSQAGDNNSLANAQLVAPARFRTIPSIAYRLALVAAGEAEAAVSLNGPQDWDYAAGHALLHGVGGELFDRNGQPVTYSAQGESYCGGTCVGGSAQIAPKLAALNWQPVFQRSHPTSEPYGLVKLEPGQSIENSGLLSRAQGCLLGQFAGDSLGSLVEFETVETIRVHYPDGVKFLEDGGTWSTIAGQPTDDSELALMLARSLIKSGHFDLTAIAQSYAYWYNSHPFDMGNAIGQALSGISHAIDFGTDPVEAARQHSNQDSQANGALMRISPLAIFGHATAEETLAEWARADARLSHPHPVCQDANAVFVIAIRYALRTGATPAEVYQYARTWAESTGIHADICQTLNDAAQHPPLNYQRQMGWVRIALQNAFYQLLHTDSFSAGVINSVMQGGDTDTNGAIAGALLGAVYGYSAVPLQWRDRILSCRPLQGLPNVYKPRPKPFWPVDALEIAEVLLNALKRKNT</sequence>
<dbReference type="PROSITE" id="PS00630">
    <property type="entry name" value="IMP_2"/>
    <property type="match status" value="1"/>
</dbReference>
<evidence type="ECO:0000256" key="1">
    <source>
        <dbReference type="ARBA" id="ARBA00001033"/>
    </source>
</evidence>
<dbReference type="Gene3D" id="3.30.540.10">
    <property type="entry name" value="Fructose-1,6-Bisphosphatase, subunit A, domain 1"/>
    <property type="match status" value="1"/>
</dbReference>
<dbReference type="InterPro" id="IPR020550">
    <property type="entry name" value="Inositol_monophosphatase_CS"/>
</dbReference>
<dbReference type="EC" id="3.1.3.25" evidence="2"/>
<evidence type="ECO:0000313" key="5">
    <source>
        <dbReference type="EMBL" id="ACL47619.1"/>
    </source>
</evidence>
<evidence type="ECO:0000256" key="2">
    <source>
        <dbReference type="ARBA" id="ARBA00013106"/>
    </source>
</evidence>
<feature type="binding site" evidence="4">
    <location>
        <position position="358"/>
    </location>
    <ligand>
        <name>Mg(2+)</name>
        <dbReference type="ChEBI" id="CHEBI:18420"/>
        <label>1</label>
    </ligand>
</feature>
<protein>
    <recommendedName>
        <fullName evidence="2">inositol-phosphate phosphatase</fullName>
        <ecNumber evidence="2">3.1.3.25</ecNumber>
    </recommendedName>
</protein>
<accession>B8HYX1</accession>
<dbReference type="SUPFAM" id="SSF101478">
    <property type="entry name" value="ADP-ribosylglycohydrolase"/>
    <property type="match status" value="1"/>
</dbReference>
<keyword evidence="3" id="KW-0479">Metal-binding</keyword>
<feature type="binding site" evidence="3">
    <location>
        <position position="219"/>
    </location>
    <ligand>
        <name>Mg(2+)</name>
        <dbReference type="ChEBI" id="CHEBI:18420"/>
        <label>1</label>
        <note>catalytic</note>
    </ligand>
</feature>
<dbReference type="Pfam" id="PF03747">
    <property type="entry name" value="ADP_ribosyl_GH"/>
    <property type="match status" value="1"/>
</dbReference>
<evidence type="ECO:0000256" key="3">
    <source>
        <dbReference type="PIRSR" id="PIRSR600760-2"/>
    </source>
</evidence>
<dbReference type="PRINTS" id="PR00377">
    <property type="entry name" value="IMPHPHTASES"/>
</dbReference>
<feature type="binding site" evidence="4">
    <location>
        <position position="565"/>
    </location>
    <ligand>
        <name>Mg(2+)</name>
        <dbReference type="ChEBI" id="CHEBI:18420"/>
        <label>1</label>
    </ligand>
</feature>
<feature type="binding site" evidence="3">
    <location>
        <position position="94"/>
    </location>
    <ligand>
        <name>Mg(2+)</name>
        <dbReference type="ChEBI" id="CHEBI:18420"/>
        <label>1</label>
        <note>catalytic</note>
    </ligand>
</feature>
<feature type="binding site" evidence="4">
    <location>
        <position position="564"/>
    </location>
    <ligand>
        <name>Mg(2+)</name>
        <dbReference type="ChEBI" id="CHEBI:18420"/>
        <label>1</label>
    </ligand>
</feature>
<dbReference type="GO" id="GO:0046872">
    <property type="term" value="F:metal ion binding"/>
    <property type="evidence" value="ECO:0007669"/>
    <property type="project" value="UniProtKB-KW"/>
</dbReference>
<dbReference type="Gene3D" id="1.10.4080.10">
    <property type="entry name" value="ADP-ribosylation/Crystallin J1"/>
    <property type="match status" value="1"/>
</dbReference>
<feature type="binding site" evidence="4">
    <location>
        <position position="356"/>
    </location>
    <ligand>
        <name>Mg(2+)</name>
        <dbReference type="ChEBI" id="CHEBI:18420"/>
        <label>1</label>
    </ligand>
</feature>
<evidence type="ECO:0000256" key="4">
    <source>
        <dbReference type="PIRSR" id="PIRSR605502-1"/>
    </source>
</evidence>
<dbReference type="GO" id="GO:0052834">
    <property type="term" value="F:inositol monophosphate phosphatase activity"/>
    <property type="evidence" value="ECO:0007669"/>
    <property type="project" value="UniProtKB-EC"/>
</dbReference>
<dbReference type="Gene3D" id="3.40.190.80">
    <property type="match status" value="1"/>
</dbReference>
<gene>
    <name evidence="5" type="ordered locus">Cyan7425_5360</name>
</gene>
<dbReference type="PANTHER" id="PTHR16222">
    <property type="entry name" value="ADP-RIBOSYLGLYCOHYDROLASE"/>
    <property type="match status" value="1"/>
</dbReference>
<dbReference type="SUPFAM" id="SSF56655">
    <property type="entry name" value="Carbohydrate phosphatase"/>
    <property type="match status" value="1"/>
</dbReference>
<comment type="cofactor">
    <cofactor evidence="4">
        <name>Mg(2+)</name>
        <dbReference type="ChEBI" id="CHEBI:18420"/>
    </cofactor>
    <text evidence="4">Binds 2 magnesium ions per subunit.</text>
</comment>
<feature type="binding site" evidence="4">
    <location>
        <position position="357"/>
    </location>
    <ligand>
        <name>Mg(2+)</name>
        <dbReference type="ChEBI" id="CHEBI:18420"/>
        <label>1</label>
    </ligand>
</feature>
<dbReference type="InterPro" id="IPR000760">
    <property type="entry name" value="Inositol_monophosphatase-like"/>
</dbReference>
<feature type="binding site" evidence="4">
    <location>
        <position position="562"/>
    </location>
    <ligand>
        <name>Mg(2+)</name>
        <dbReference type="ChEBI" id="CHEBI:18420"/>
        <label>1</label>
    </ligand>
</feature>
<feature type="binding site" evidence="3">
    <location>
        <position position="71"/>
    </location>
    <ligand>
        <name>Mg(2+)</name>
        <dbReference type="ChEBI" id="CHEBI:18420"/>
        <label>1</label>
        <note>catalytic</note>
    </ligand>
</feature>
<dbReference type="InterPro" id="IPR050792">
    <property type="entry name" value="ADP-ribosylglycohydrolase"/>
</dbReference>
<organism evidence="5">
    <name type="scientific">Cyanothece sp. (strain PCC 7425 / ATCC 29141)</name>
    <dbReference type="NCBI Taxonomy" id="395961"/>
    <lineage>
        <taxon>Bacteria</taxon>
        <taxon>Bacillati</taxon>
        <taxon>Cyanobacteriota</taxon>
        <taxon>Cyanophyceae</taxon>
        <taxon>Gomontiellales</taxon>
        <taxon>Cyanothecaceae</taxon>
        <taxon>Cyanothece</taxon>
    </lineage>
</organism>
<dbReference type="InterPro" id="IPR036705">
    <property type="entry name" value="Ribosyl_crysJ1_sf"/>
</dbReference>
<name>B8HYX1_CYAP4</name>
<proteinExistence type="predicted"/>
<keyword evidence="3" id="KW-0460">Magnesium</keyword>
<dbReference type="KEGG" id="cyn:Cyan7425_5360"/>
<reference evidence="5" key="1">
    <citation type="submission" date="2009-01" db="EMBL/GenBank/DDBJ databases">
        <title>Complete sequence of plasmid1 Cyanothece sp. PCC 7425.</title>
        <authorList>
            <consortium name="US DOE Joint Genome Institute"/>
            <person name="Lucas S."/>
            <person name="Copeland A."/>
            <person name="Lapidus A."/>
            <person name="Glavina del Rio T."/>
            <person name="Dalin E."/>
            <person name="Tice H."/>
            <person name="Bruce D."/>
            <person name="Goodwin L."/>
            <person name="Pitluck S."/>
            <person name="Sims D."/>
            <person name="Meineke L."/>
            <person name="Brettin T."/>
            <person name="Detter J.C."/>
            <person name="Han C."/>
            <person name="Larimer F."/>
            <person name="Land M."/>
            <person name="Hauser L."/>
            <person name="Kyrpides N."/>
            <person name="Ovchinnikova G."/>
            <person name="Liberton M."/>
            <person name="Stoeckel J."/>
            <person name="Banerjee A."/>
            <person name="Singh A."/>
            <person name="Page L."/>
            <person name="Sato H."/>
            <person name="Zhao L."/>
            <person name="Sherman L."/>
            <person name="Pakrasi H."/>
            <person name="Richardson P."/>
        </authorList>
    </citation>
    <scope>NUCLEOTIDE SEQUENCE</scope>
    <source>
        <strain evidence="5">PCC 7425</strain>
        <plasmid evidence="5">pP742501</plasmid>
    </source>
</reference>
<dbReference type="EMBL" id="CP001345">
    <property type="protein sequence ID" value="ACL47619.1"/>
    <property type="molecule type" value="Genomic_DNA"/>
</dbReference>
<dbReference type="InterPro" id="IPR005502">
    <property type="entry name" value="Ribosyl_crysJ1"/>
</dbReference>
<dbReference type="Pfam" id="PF00459">
    <property type="entry name" value="Inositol_P"/>
    <property type="match status" value="1"/>
</dbReference>
<geneLocation type="plasmid" evidence="5">
    <name>pP742501</name>
</geneLocation>
<feature type="binding site" evidence="3">
    <location>
        <position position="91"/>
    </location>
    <ligand>
        <name>Mg(2+)</name>
        <dbReference type="ChEBI" id="CHEBI:18420"/>
        <label>1</label>
        <note>catalytic</note>
    </ligand>
</feature>
<dbReference type="GO" id="GO:0046854">
    <property type="term" value="P:phosphatidylinositol phosphate biosynthetic process"/>
    <property type="evidence" value="ECO:0007669"/>
    <property type="project" value="InterPro"/>
</dbReference>
<dbReference type="AlphaFoldDB" id="B8HYX1"/>
<keyword evidence="5" id="KW-0614">Plasmid</keyword>